<evidence type="ECO:0000313" key="8">
    <source>
        <dbReference type="EMBL" id="TCP65207.1"/>
    </source>
</evidence>
<evidence type="ECO:0000256" key="3">
    <source>
        <dbReference type="ARBA" id="ARBA00022989"/>
    </source>
</evidence>
<dbReference type="GO" id="GO:0016020">
    <property type="term" value="C:membrane"/>
    <property type="evidence" value="ECO:0007669"/>
    <property type="project" value="UniProtKB-SubCell"/>
</dbReference>
<organism evidence="8 9">
    <name type="scientific">Heliophilum fasciatum</name>
    <dbReference type="NCBI Taxonomy" id="35700"/>
    <lineage>
        <taxon>Bacteria</taxon>
        <taxon>Bacillati</taxon>
        <taxon>Bacillota</taxon>
        <taxon>Clostridia</taxon>
        <taxon>Eubacteriales</taxon>
        <taxon>Heliobacteriaceae</taxon>
        <taxon>Heliophilum</taxon>
    </lineage>
</organism>
<keyword evidence="2 6" id="KW-0812">Transmembrane</keyword>
<comment type="caution">
    <text evidence="8">The sequence shown here is derived from an EMBL/GenBank/DDBJ whole genome shotgun (WGS) entry which is preliminary data.</text>
</comment>
<name>A0A4R2RRT9_9FIRM</name>
<proteinExistence type="predicted"/>
<comment type="subcellular location">
    <subcellularLocation>
        <location evidence="1">Membrane</location>
        <topology evidence="1">Multi-pass membrane protein</topology>
    </subcellularLocation>
</comment>
<dbReference type="InterPro" id="IPR006977">
    <property type="entry name" value="Yip1_dom"/>
</dbReference>
<dbReference type="EMBL" id="SLXT01000006">
    <property type="protein sequence ID" value="TCP65207.1"/>
    <property type="molecule type" value="Genomic_DNA"/>
</dbReference>
<feature type="region of interest" description="Disordered" evidence="5">
    <location>
        <begin position="1"/>
        <end position="29"/>
    </location>
</feature>
<evidence type="ECO:0000256" key="1">
    <source>
        <dbReference type="ARBA" id="ARBA00004141"/>
    </source>
</evidence>
<gene>
    <name evidence="8" type="ORF">EDD73_10691</name>
</gene>
<evidence type="ECO:0000259" key="7">
    <source>
        <dbReference type="Pfam" id="PF04893"/>
    </source>
</evidence>
<evidence type="ECO:0000256" key="6">
    <source>
        <dbReference type="SAM" id="Phobius"/>
    </source>
</evidence>
<feature type="transmembrane region" description="Helical" evidence="6">
    <location>
        <begin position="144"/>
        <end position="165"/>
    </location>
</feature>
<dbReference type="Proteomes" id="UP000294813">
    <property type="component" value="Unassembled WGS sequence"/>
</dbReference>
<keyword evidence="9" id="KW-1185">Reference proteome</keyword>
<feature type="transmembrane region" description="Helical" evidence="6">
    <location>
        <begin position="207"/>
        <end position="235"/>
    </location>
</feature>
<evidence type="ECO:0000256" key="4">
    <source>
        <dbReference type="ARBA" id="ARBA00023136"/>
    </source>
</evidence>
<evidence type="ECO:0000256" key="2">
    <source>
        <dbReference type="ARBA" id="ARBA00022692"/>
    </source>
</evidence>
<evidence type="ECO:0000313" key="9">
    <source>
        <dbReference type="Proteomes" id="UP000294813"/>
    </source>
</evidence>
<feature type="transmembrane region" description="Helical" evidence="6">
    <location>
        <begin position="65"/>
        <end position="86"/>
    </location>
</feature>
<keyword evidence="3 6" id="KW-1133">Transmembrane helix</keyword>
<keyword evidence="4 6" id="KW-0472">Membrane</keyword>
<feature type="transmembrane region" description="Helical" evidence="6">
    <location>
        <begin position="177"/>
        <end position="195"/>
    </location>
</feature>
<evidence type="ECO:0000256" key="5">
    <source>
        <dbReference type="SAM" id="MobiDB-lite"/>
    </source>
</evidence>
<sequence length="241" mass="25017">MEEKQPWPEASGPGTADEKGPLPAADGGVAEPVMTTNNWPWSDYLYYVLVAPVRALRQAARQKPLGLAVAVVLTIAMIALAAQILLGPPEAGFMGRPMNSSTWRALVTLAGTGAIIIGLGGWIMAAAFFNLAGELLRGRPNAKGLLTALGLAQLPNLFQIPLQAIDATVGLPQGVESLLVTVLSLWVALLQIIAVREALALSTGRALLIVCVPLLLIGAITVAAVIAAVTFIHAVPGLSTL</sequence>
<dbReference type="RefSeq" id="WP_165876325.1">
    <property type="nucleotide sequence ID" value="NZ_JAOQNU010000006.1"/>
</dbReference>
<protein>
    <submittedName>
        <fullName evidence="8">Yip1-like protein</fullName>
    </submittedName>
</protein>
<accession>A0A4R2RRT9</accession>
<feature type="domain" description="Yip1" evidence="7">
    <location>
        <begin position="47"/>
        <end position="222"/>
    </location>
</feature>
<reference evidence="8 9" key="1">
    <citation type="submission" date="2019-03" db="EMBL/GenBank/DDBJ databases">
        <title>Genomic Encyclopedia of Type Strains, Phase IV (KMG-IV): sequencing the most valuable type-strain genomes for metagenomic binning, comparative biology and taxonomic classification.</title>
        <authorList>
            <person name="Goeker M."/>
        </authorList>
    </citation>
    <scope>NUCLEOTIDE SEQUENCE [LARGE SCALE GENOMIC DNA]</scope>
    <source>
        <strain evidence="8 9">DSM 11170</strain>
    </source>
</reference>
<dbReference type="AlphaFoldDB" id="A0A4R2RRT9"/>
<dbReference type="Pfam" id="PF04893">
    <property type="entry name" value="Yip1"/>
    <property type="match status" value="1"/>
</dbReference>
<feature type="transmembrane region" description="Helical" evidence="6">
    <location>
        <begin position="106"/>
        <end position="132"/>
    </location>
</feature>